<dbReference type="PRINTS" id="PR01406">
    <property type="entry name" value="BBOXZNFINGER"/>
</dbReference>
<dbReference type="InterPro" id="IPR050143">
    <property type="entry name" value="TRIM/RBCC"/>
</dbReference>
<reference evidence="15" key="3">
    <citation type="journal article" date="2014" name="Nature">
        <title>Elephant shark genome provides unique insights into gnathostome evolution.</title>
        <authorList>
            <consortium name="International Elephant Shark Genome Sequencing Consortium"/>
            <person name="Venkatesh B."/>
            <person name="Lee A.P."/>
            <person name="Ravi V."/>
            <person name="Maurya A.K."/>
            <person name="Lian M.M."/>
            <person name="Swann J.B."/>
            <person name="Ohta Y."/>
            <person name="Flajnik M.F."/>
            <person name="Sutoh Y."/>
            <person name="Kasahara M."/>
            <person name="Hoon S."/>
            <person name="Gangu V."/>
            <person name="Roy S.W."/>
            <person name="Irimia M."/>
            <person name="Korzh V."/>
            <person name="Kondrychyn I."/>
            <person name="Lim Z.W."/>
            <person name="Tay B.H."/>
            <person name="Tohari S."/>
            <person name="Kong K.W."/>
            <person name="Ho S."/>
            <person name="Lorente-Galdos B."/>
            <person name="Quilez J."/>
            <person name="Marques-Bonet T."/>
            <person name="Raney B.J."/>
            <person name="Ingham P.W."/>
            <person name="Tay A."/>
            <person name="Hillier L.W."/>
            <person name="Minx P."/>
            <person name="Boehm T."/>
            <person name="Wilson R.K."/>
            <person name="Brenner S."/>
            <person name="Warren W.C."/>
        </authorList>
    </citation>
    <scope>NUCLEOTIDE SEQUENCE [LARGE SCALE GENOMIC DNA]</scope>
</reference>
<comment type="catalytic activity">
    <reaction evidence="1">
        <text>S-ubiquitinyl-[E2 ubiquitin-conjugating enzyme]-L-cysteine + [acceptor protein]-L-lysine = [E2 ubiquitin-conjugating enzyme]-L-cysteine + N(6)-ubiquitinyl-[acceptor protein]-L-lysine.</text>
        <dbReference type="EC" id="2.3.2.27"/>
    </reaction>
</comment>
<feature type="domain" description="B box-type" evidence="13">
    <location>
        <begin position="16"/>
        <end position="57"/>
    </location>
</feature>
<reference evidence="14" key="5">
    <citation type="submission" date="2025-09" db="UniProtKB">
        <authorList>
            <consortium name="Ensembl"/>
        </authorList>
    </citation>
    <scope>IDENTIFICATION</scope>
</reference>
<protein>
    <recommendedName>
        <fullName evidence="5">RING-type E3 ubiquitin transferase</fullName>
        <ecNumber evidence="5">2.3.2.27</ecNumber>
    </recommendedName>
</protein>
<keyword evidence="8 12" id="KW-0863">Zinc-finger</keyword>
<keyword evidence="7" id="KW-0808">Transferase</keyword>
<sequence length="114" mass="13118">MVDKAREFSLDATQTAAKRQCEKHREELKMFCETDKKLICSICRDVKKHRGHSFLPIDEAAEIYKVMIDSGQIRFCSTRNLRLTEADGKRHSHLPAGKEMTLYCSSVLQCIVEL</sequence>
<dbReference type="SUPFAM" id="SSF57845">
    <property type="entry name" value="B-box zinc-binding domain"/>
    <property type="match status" value="1"/>
</dbReference>
<dbReference type="InParanoid" id="A0A4W3GIP8"/>
<keyword evidence="11" id="KW-0175">Coiled coil</keyword>
<dbReference type="PROSITE" id="PS50119">
    <property type="entry name" value="ZF_BBOX"/>
    <property type="match status" value="1"/>
</dbReference>
<dbReference type="Ensembl" id="ENSCMIT00000003332.1">
    <property type="protein sequence ID" value="ENSCMIP00000003211.1"/>
    <property type="gene ID" value="ENSCMIG00000001916.1"/>
</dbReference>
<dbReference type="GO" id="GO:0005737">
    <property type="term" value="C:cytoplasm"/>
    <property type="evidence" value="ECO:0007669"/>
    <property type="project" value="UniProtKB-SubCell"/>
</dbReference>
<keyword evidence="6" id="KW-0963">Cytoplasm</keyword>
<evidence type="ECO:0000259" key="13">
    <source>
        <dbReference type="PROSITE" id="PS50119"/>
    </source>
</evidence>
<reference evidence="15" key="1">
    <citation type="journal article" date="2006" name="Science">
        <title>Ancient noncoding elements conserved in the human genome.</title>
        <authorList>
            <person name="Venkatesh B."/>
            <person name="Kirkness E.F."/>
            <person name="Loh Y.H."/>
            <person name="Halpern A.L."/>
            <person name="Lee A.P."/>
            <person name="Johnson J."/>
            <person name="Dandona N."/>
            <person name="Viswanathan L.D."/>
            <person name="Tay A."/>
            <person name="Venter J.C."/>
            <person name="Strausberg R.L."/>
            <person name="Brenner S."/>
        </authorList>
    </citation>
    <scope>NUCLEOTIDE SEQUENCE [LARGE SCALE GENOMIC DNA]</scope>
</reference>
<comment type="subcellular location">
    <subcellularLocation>
        <location evidence="2">Cytoplasm</location>
    </subcellularLocation>
</comment>
<dbReference type="PANTHER" id="PTHR24103">
    <property type="entry name" value="E3 UBIQUITIN-PROTEIN LIGASE TRIM"/>
    <property type="match status" value="1"/>
</dbReference>
<keyword evidence="10" id="KW-0862">Zinc</keyword>
<organism evidence="14 15">
    <name type="scientific">Callorhinchus milii</name>
    <name type="common">Ghost shark</name>
    <dbReference type="NCBI Taxonomy" id="7868"/>
    <lineage>
        <taxon>Eukaryota</taxon>
        <taxon>Metazoa</taxon>
        <taxon>Chordata</taxon>
        <taxon>Craniata</taxon>
        <taxon>Vertebrata</taxon>
        <taxon>Chondrichthyes</taxon>
        <taxon>Holocephali</taxon>
        <taxon>Chimaeriformes</taxon>
        <taxon>Callorhinchidae</taxon>
        <taxon>Callorhinchus</taxon>
    </lineage>
</organism>
<evidence type="ECO:0000313" key="15">
    <source>
        <dbReference type="Proteomes" id="UP000314986"/>
    </source>
</evidence>
<dbReference type="Pfam" id="PF00643">
    <property type="entry name" value="zf-B_box"/>
    <property type="match status" value="1"/>
</dbReference>
<evidence type="ECO:0000256" key="3">
    <source>
        <dbReference type="ARBA" id="ARBA00004906"/>
    </source>
</evidence>
<evidence type="ECO:0000256" key="11">
    <source>
        <dbReference type="ARBA" id="ARBA00023054"/>
    </source>
</evidence>
<reference evidence="14" key="4">
    <citation type="submission" date="2025-08" db="UniProtKB">
        <authorList>
            <consortium name="Ensembl"/>
        </authorList>
    </citation>
    <scope>IDENTIFICATION</scope>
</reference>
<evidence type="ECO:0000256" key="4">
    <source>
        <dbReference type="ARBA" id="ARBA00008518"/>
    </source>
</evidence>
<dbReference type="InterPro" id="IPR000315">
    <property type="entry name" value="Znf_B-box"/>
</dbReference>
<keyword evidence="15" id="KW-1185">Reference proteome</keyword>
<evidence type="ECO:0000256" key="9">
    <source>
        <dbReference type="ARBA" id="ARBA00022786"/>
    </source>
</evidence>
<dbReference type="GO" id="GO:0061630">
    <property type="term" value="F:ubiquitin protein ligase activity"/>
    <property type="evidence" value="ECO:0007669"/>
    <property type="project" value="UniProtKB-EC"/>
</dbReference>
<name>A0A4W3GIP8_CALMI</name>
<dbReference type="Gene3D" id="3.30.160.60">
    <property type="entry name" value="Classic Zinc Finger"/>
    <property type="match status" value="1"/>
</dbReference>
<dbReference type="SMART" id="SM00336">
    <property type="entry name" value="BBOX"/>
    <property type="match status" value="1"/>
</dbReference>
<evidence type="ECO:0000313" key="14">
    <source>
        <dbReference type="Ensembl" id="ENSCMIP00000003211.1"/>
    </source>
</evidence>
<evidence type="ECO:0000256" key="8">
    <source>
        <dbReference type="ARBA" id="ARBA00022771"/>
    </source>
</evidence>
<proteinExistence type="inferred from homology"/>
<comment type="pathway">
    <text evidence="3">Protein modification; protein ubiquitination.</text>
</comment>
<evidence type="ECO:0000256" key="7">
    <source>
        <dbReference type="ARBA" id="ARBA00022679"/>
    </source>
</evidence>
<dbReference type="EC" id="2.3.2.27" evidence="5"/>
<accession>A0A4W3GIP8</accession>
<evidence type="ECO:0000256" key="10">
    <source>
        <dbReference type="ARBA" id="ARBA00022833"/>
    </source>
</evidence>
<dbReference type="InterPro" id="IPR020457">
    <property type="entry name" value="Znf_B-box_chordata"/>
</dbReference>
<evidence type="ECO:0000256" key="12">
    <source>
        <dbReference type="PROSITE-ProRule" id="PRU00024"/>
    </source>
</evidence>
<evidence type="ECO:0000256" key="6">
    <source>
        <dbReference type="ARBA" id="ARBA00022490"/>
    </source>
</evidence>
<evidence type="ECO:0000256" key="5">
    <source>
        <dbReference type="ARBA" id="ARBA00012483"/>
    </source>
</evidence>
<dbReference type="AlphaFoldDB" id="A0A4W3GIP8"/>
<comment type="similarity">
    <text evidence="4">Belongs to the TRIM/RBCC family.</text>
</comment>
<dbReference type="Proteomes" id="UP000314986">
    <property type="component" value="Unassembled WGS sequence"/>
</dbReference>
<evidence type="ECO:0000256" key="2">
    <source>
        <dbReference type="ARBA" id="ARBA00004496"/>
    </source>
</evidence>
<dbReference type="CDD" id="cd19800">
    <property type="entry name" value="Bbox2_xNF7-like"/>
    <property type="match status" value="1"/>
</dbReference>
<evidence type="ECO:0000256" key="1">
    <source>
        <dbReference type="ARBA" id="ARBA00000900"/>
    </source>
</evidence>
<keyword evidence="9" id="KW-0833">Ubl conjugation pathway</keyword>
<dbReference type="GO" id="GO:0008270">
    <property type="term" value="F:zinc ion binding"/>
    <property type="evidence" value="ECO:0007669"/>
    <property type="project" value="UniProtKB-KW"/>
</dbReference>
<keyword evidence="8 12" id="KW-0479">Metal-binding</keyword>
<reference evidence="15" key="2">
    <citation type="journal article" date="2007" name="PLoS Biol.">
        <title>Survey sequencing and comparative analysis of the elephant shark (Callorhinchus milii) genome.</title>
        <authorList>
            <person name="Venkatesh B."/>
            <person name="Kirkness E.F."/>
            <person name="Loh Y.H."/>
            <person name="Halpern A.L."/>
            <person name="Lee A.P."/>
            <person name="Johnson J."/>
            <person name="Dandona N."/>
            <person name="Viswanathan L.D."/>
            <person name="Tay A."/>
            <person name="Venter J.C."/>
            <person name="Strausberg R.L."/>
            <person name="Brenner S."/>
        </authorList>
    </citation>
    <scope>NUCLEOTIDE SEQUENCE [LARGE SCALE GENOMIC DNA]</scope>
</reference>